<feature type="transmembrane region" description="Helical" evidence="1">
    <location>
        <begin position="123"/>
        <end position="140"/>
    </location>
</feature>
<dbReference type="AlphaFoldDB" id="A0A7W5ZHM3"/>
<keyword evidence="1" id="KW-1133">Transmembrane helix</keyword>
<dbReference type="PANTHER" id="PTHR43044">
    <property type="match status" value="1"/>
</dbReference>
<keyword evidence="1" id="KW-0472">Membrane</keyword>
<evidence type="ECO:0008006" key="4">
    <source>
        <dbReference type="Google" id="ProtNLM"/>
    </source>
</evidence>
<name>A0A7W5ZHM3_9BACT</name>
<proteinExistence type="predicted"/>
<keyword evidence="3" id="KW-1185">Reference proteome</keyword>
<keyword evidence="1" id="KW-0812">Transmembrane</keyword>
<organism evidence="2 3">
    <name type="scientific">Runella defluvii</name>
    <dbReference type="NCBI Taxonomy" id="370973"/>
    <lineage>
        <taxon>Bacteria</taxon>
        <taxon>Pseudomonadati</taxon>
        <taxon>Bacteroidota</taxon>
        <taxon>Cytophagia</taxon>
        <taxon>Cytophagales</taxon>
        <taxon>Spirosomataceae</taxon>
        <taxon>Runella</taxon>
    </lineage>
</organism>
<dbReference type="Proteomes" id="UP000541352">
    <property type="component" value="Unassembled WGS sequence"/>
</dbReference>
<feature type="transmembrane region" description="Helical" evidence="1">
    <location>
        <begin position="398"/>
        <end position="416"/>
    </location>
</feature>
<feature type="transmembrane region" description="Helical" evidence="1">
    <location>
        <begin position="25"/>
        <end position="43"/>
    </location>
</feature>
<dbReference type="EMBL" id="JACIBY010000002">
    <property type="protein sequence ID" value="MBB3837336.1"/>
    <property type="molecule type" value="Genomic_DNA"/>
</dbReference>
<sequence>MGAHHHEVVSVEEQFEFTAESKRNLLIGMGIGAALVLIGAYMLSQGGGHGHEAHGAAGHAAEHAHDHAEHAYHWSQRIISNLWVNSVYFAGISVIGLFFLAYNNLAQAGWSAVFRRIPEAMPAFLPVPAIIILVLAVGFGDKLFHWMHEGIMDPNSPHYDAIIAGKKGFLNKPFYFIRLVLYFGLWYGLWKVLRNLSLQEDEIGGTENYEKAIKFGTAFLLVFGVTSSTSAWDFVMAIDTHWFSTMFGWYTLASWHVAGLATMTLTIVMLKERGYLKAVNESHLHDLGKFCFAFSIFWTYVWFAQFLLIYYANLPEEAIYYRERFSGYGGIFKAPFFINLFLNFVTPFLVLMTRDSKRTPLILKIACWSILVGHYFDFYTNIMPGTVGEHAGFGPVEFGFILLFACAFIWSVSTQLTKGNLIPRNHPMLEESLHHDVA</sequence>
<feature type="transmembrane region" description="Helical" evidence="1">
    <location>
        <begin position="331"/>
        <end position="352"/>
    </location>
</feature>
<gene>
    <name evidence="2" type="ORF">FHS57_001330</name>
</gene>
<feature type="transmembrane region" description="Helical" evidence="1">
    <location>
        <begin position="213"/>
        <end position="235"/>
    </location>
</feature>
<feature type="transmembrane region" description="Helical" evidence="1">
    <location>
        <begin position="175"/>
        <end position="193"/>
    </location>
</feature>
<dbReference type="PANTHER" id="PTHR43044:SF1">
    <property type="entry name" value="QUINOL:CYTOCHROME C OXIDOREDUCTASE QUINONE-BINDING SUBUNIT 2"/>
    <property type="match status" value="1"/>
</dbReference>
<feature type="transmembrane region" description="Helical" evidence="1">
    <location>
        <begin position="82"/>
        <end position="102"/>
    </location>
</feature>
<dbReference type="RefSeq" id="WP_183972067.1">
    <property type="nucleotide sequence ID" value="NZ_JACIBY010000002.1"/>
</dbReference>
<comment type="caution">
    <text evidence="2">The sequence shown here is derived from an EMBL/GenBank/DDBJ whole genome shotgun (WGS) entry which is preliminary data.</text>
</comment>
<reference evidence="2 3" key="1">
    <citation type="submission" date="2020-08" db="EMBL/GenBank/DDBJ databases">
        <title>Genomic Encyclopedia of Type Strains, Phase IV (KMG-IV): sequencing the most valuable type-strain genomes for metagenomic binning, comparative biology and taxonomic classification.</title>
        <authorList>
            <person name="Goeker M."/>
        </authorList>
    </citation>
    <scope>NUCLEOTIDE SEQUENCE [LARGE SCALE GENOMIC DNA]</scope>
    <source>
        <strain evidence="2 3">DSM 17976</strain>
    </source>
</reference>
<protein>
    <recommendedName>
        <fullName evidence="4">Quinol:cytochrome C oxidoreductase</fullName>
    </recommendedName>
</protein>
<evidence type="ECO:0000313" key="2">
    <source>
        <dbReference type="EMBL" id="MBB3837336.1"/>
    </source>
</evidence>
<evidence type="ECO:0000256" key="1">
    <source>
        <dbReference type="SAM" id="Phobius"/>
    </source>
</evidence>
<feature type="transmembrane region" description="Helical" evidence="1">
    <location>
        <begin position="361"/>
        <end position="378"/>
    </location>
</feature>
<accession>A0A7W5ZHM3</accession>
<feature type="transmembrane region" description="Helical" evidence="1">
    <location>
        <begin position="247"/>
        <end position="270"/>
    </location>
</feature>
<evidence type="ECO:0000313" key="3">
    <source>
        <dbReference type="Proteomes" id="UP000541352"/>
    </source>
</evidence>
<feature type="transmembrane region" description="Helical" evidence="1">
    <location>
        <begin position="290"/>
        <end position="311"/>
    </location>
</feature>